<dbReference type="RefSeq" id="WP_252917578.1">
    <property type="nucleotide sequence ID" value="NZ_JAAAML010000005.1"/>
</dbReference>
<evidence type="ECO:0000313" key="4">
    <source>
        <dbReference type="Proteomes" id="UP001320715"/>
    </source>
</evidence>
<keyword evidence="4" id="KW-1185">Reference proteome</keyword>
<name>A0ABT1D054_9HYPH</name>
<feature type="region of interest" description="Disordered" evidence="1">
    <location>
        <begin position="95"/>
        <end position="118"/>
    </location>
</feature>
<keyword evidence="2" id="KW-0472">Membrane</keyword>
<feature type="transmembrane region" description="Helical" evidence="2">
    <location>
        <begin position="56"/>
        <end position="76"/>
    </location>
</feature>
<dbReference type="Proteomes" id="UP001320715">
    <property type="component" value="Unassembled WGS sequence"/>
</dbReference>
<evidence type="ECO:0008006" key="5">
    <source>
        <dbReference type="Google" id="ProtNLM"/>
    </source>
</evidence>
<evidence type="ECO:0000256" key="2">
    <source>
        <dbReference type="SAM" id="Phobius"/>
    </source>
</evidence>
<feature type="compositionally biased region" description="Polar residues" evidence="1">
    <location>
        <begin position="109"/>
        <end position="118"/>
    </location>
</feature>
<dbReference type="EMBL" id="JAAAML010000005">
    <property type="protein sequence ID" value="MCO6410946.1"/>
    <property type="molecule type" value="Genomic_DNA"/>
</dbReference>
<evidence type="ECO:0000313" key="3">
    <source>
        <dbReference type="EMBL" id="MCO6410946.1"/>
    </source>
</evidence>
<keyword evidence="2" id="KW-1133">Transmembrane helix</keyword>
<gene>
    <name evidence="3" type="ORF">GTW23_22410</name>
</gene>
<protein>
    <recommendedName>
        <fullName evidence="5">DUF2933 domain-containing protein</fullName>
    </recommendedName>
</protein>
<keyword evidence="2" id="KW-0812">Transmembrane</keyword>
<comment type="caution">
    <text evidence="3">The sequence shown here is derived from an EMBL/GenBank/DDBJ whole genome shotgun (WGS) entry which is preliminary data.</text>
</comment>
<evidence type="ECO:0000256" key="1">
    <source>
        <dbReference type="SAM" id="MobiDB-lite"/>
    </source>
</evidence>
<reference evidence="3 4" key="1">
    <citation type="submission" date="2020-01" db="EMBL/GenBank/DDBJ databases">
        <title>Genomes of bacteria type strains.</title>
        <authorList>
            <person name="Chen J."/>
            <person name="Zhu S."/>
            <person name="Yang J."/>
        </authorList>
    </citation>
    <scope>NUCLEOTIDE SEQUENCE [LARGE SCALE GENOMIC DNA]</scope>
    <source>
        <strain evidence="3 4">DSM 16655</strain>
    </source>
</reference>
<proteinExistence type="predicted"/>
<feature type="transmembrane region" description="Helical" evidence="2">
    <location>
        <begin position="32"/>
        <end position="50"/>
    </location>
</feature>
<sequence length="143" mass="14717">MATTRQSNTEDGSLGRDVLYALRYYLGGRRGYLILAAVAIAGGLAFNWSWLAAAGIAPLLLTALPCVAMCALGLCMNKVTGGSCKSNQAGNIAAADGESSLPGGAENSLLPNQTGPDAQTVSVAVSSRYSLSETNQTRKTTDD</sequence>
<organism evidence="3 4">
    <name type="scientific">Hoeflea alexandrii</name>
    <dbReference type="NCBI Taxonomy" id="288436"/>
    <lineage>
        <taxon>Bacteria</taxon>
        <taxon>Pseudomonadati</taxon>
        <taxon>Pseudomonadota</taxon>
        <taxon>Alphaproteobacteria</taxon>
        <taxon>Hyphomicrobiales</taxon>
        <taxon>Rhizobiaceae</taxon>
        <taxon>Hoeflea</taxon>
    </lineage>
</organism>
<accession>A0ABT1D054</accession>